<gene>
    <name evidence="1" type="ORF">AMORRO_LOCUS3340</name>
</gene>
<name>A0A9N8ZPK1_9GLOM</name>
<dbReference type="AlphaFoldDB" id="A0A9N8ZPK1"/>
<proteinExistence type="predicted"/>
<dbReference type="EMBL" id="CAJVPV010001615">
    <property type="protein sequence ID" value="CAG8502874.1"/>
    <property type="molecule type" value="Genomic_DNA"/>
</dbReference>
<dbReference type="Proteomes" id="UP000789342">
    <property type="component" value="Unassembled WGS sequence"/>
</dbReference>
<dbReference type="OrthoDB" id="6128227at2759"/>
<accession>A0A9N8ZPK1</accession>
<sequence>MHGILDKVYDLINSYVTREDIFKKNLELRYLCGYSSIEEFVDDLWEFKAKWYYVSYQETKNQTKIHPKAIYTSRLISDLTKNVQWESNESVRGDKYESAQKMLEINF</sequence>
<evidence type="ECO:0000313" key="2">
    <source>
        <dbReference type="Proteomes" id="UP000789342"/>
    </source>
</evidence>
<protein>
    <submittedName>
        <fullName evidence="1">14591_t:CDS:1</fullName>
    </submittedName>
</protein>
<reference evidence="1" key="1">
    <citation type="submission" date="2021-06" db="EMBL/GenBank/DDBJ databases">
        <authorList>
            <person name="Kallberg Y."/>
            <person name="Tangrot J."/>
            <person name="Rosling A."/>
        </authorList>
    </citation>
    <scope>NUCLEOTIDE SEQUENCE</scope>
    <source>
        <strain evidence="1">CL551</strain>
    </source>
</reference>
<evidence type="ECO:0000313" key="1">
    <source>
        <dbReference type="EMBL" id="CAG8502874.1"/>
    </source>
</evidence>
<comment type="caution">
    <text evidence="1">The sequence shown here is derived from an EMBL/GenBank/DDBJ whole genome shotgun (WGS) entry which is preliminary data.</text>
</comment>
<organism evidence="1 2">
    <name type="scientific">Acaulospora morrowiae</name>
    <dbReference type="NCBI Taxonomy" id="94023"/>
    <lineage>
        <taxon>Eukaryota</taxon>
        <taxon>Fungi</taxon>
        <taxon>Fungi incertae sedis</taxon>
        <taxon>Mucoromycota</taxon>
        <taxon>Glomeromycotina</taxon>
        <taxon>Glomeromycetes</taxon>
        <taxon>Diversisporales</taxon>
        <taxon>Acaulosporaceae</taxon>
        <taxon>Acaulospora</taxon>
    </lineage>
</organism>
<keyword evidence="2" id="KW-1185">Reference proteome</keyword>